<dbReference type="EMBL" id="SPMY01000036">
    <property type="protein sequence ID" value="NMQ28603.1"/>
    <property type="molecule type" value="Genomic_DNA"/>
</dbReference>
<keyword evidence="1" id="KW-1133">Transmembrane helix</keyword>
<name>A0ABX1TXU9_9PROT</name>
<dbReference type="RefSeq" id="WP_169066665.1">
    <property type="nucleotide sequence ID" value="NZ_SPMY01000029.1"/>
</dbReference>
<dbReference type="PANTHER" id="PTHR33408:SF2">
    <property type="entry name" value="TRANSPOSASE DDE DOMAIN-CONTAINING PROTEIN"/>
    <property type="match status" value="1"/>
</dbReference>
<evidence type="ECO:0000313" key="3">
    <source>
        <dbReference type="EMBL" id="NMQ28206.1"/>
    </source>
</evidence>
<evidence type="ECO:0000313" key="4">
    <source>
        <dbReference type="EMBL" id="NMQ28603.1"/>
    </source>
</evidence>
<comment type="caution">
    <text evidence="3">The sequence shown here is derived from an EMBL/GenBank/DDBJ whole genome shotgun (WGS) entry which is preliminary data.</text>
</comment>
<evidence type="ECO:0000256" key="1">
    <source>
        <dbReference type="SAM" id="Phobius"/>
    </source>
</evidence>
<sequence length="84" mass="9622">MSKFIVADRQTDYLLPPSVDDWLNQDHLARFIVEVIDQLDLSKLTREYAGRGSKAYHPATLLGILVYGYITGIFSSRRLEQATY</sequence>
<dbReference type="PANTHER" id="PTHR33408">
    <property type="entry name" value="TRANSPOSASE"/>
    <property type="match status" value="1"/>
</dbReference>
<dbReference type="InterPro" id="IPR008490">
    <property type="entry name" value="Transposase_InsH_N"/>
</dbReference>
<keyword evidence="1" id="KW-0472">Membrane</keyword>
<evidence type="ECO:0000313" key="5">
    <source>
        <dbReference type="Proteomes" id="UP000749010"/>
    </source>
</evidence>
<dbReference type="Pfam" id="PF05598">
    <property type="entry name" value="DUF772"/>
    <property type="match status" value="1"/>
</dbReference>
<reference evidence="3 5" key="1">
    <citation type="submission" date="2019-03" db="EMBL/GenBank/DDBJ databases">
        <title>Metabolic reconstructions from genomes of highly enriched 'Candidatus Accumulibacter' and 'Candidatus Competibacter' bioreactor populations.</title>
        <authorList>
            <person name="Annavajhala M.K."/>
            <person name="Welles L."/>
            <person name="Abbas B."/>
            <person name="Sorokin D."/>
            <person name="Park H."/>
            <person name="Van Loosdrecht M."/>
            <person name="Chandran K."/>
        </authorList>
    </citation>
    <scope>NUCLEOTIDE SEQUENCE [LARGE SCALE GENOMIC DNA]</scope>
    <source>
        <strain evidence="3 5">SBR_S</strain>
    </source>
</reference>
<organism evidence="3 5">
    <name type="scientific">Candidatus Accumulibacter phosphatis</name>
    <dbReference type="NCBI Taxonomy" id="327160"/>
    <lineage>
        <taxon>Bacteria</taxon>
        <taxon>Pseudomonadati</taxon>
        <taxon>Pseudomonadota</taxon>
        <taxon>Betaproteobacteria</taxon>
        <taxon>Candidatus Accumulibacter</taxon>
    </lineage>
</organism>
<feature type="domain" description="Transposase InsH N-terminal" evidence="2">
    <location>
        <begin position="18"/>
        <end position="83"/>
    </location>
</feature>
<dbReference type="EMBL" id="SPMY01000029">
    <property type="protein sequence ID" value="NMQ28206.1"/>
    <property type="molecule type" value="Genomic_DNA"/>
</dbReference>
<proteinExistence type="predicted"/>
<evidence type="ECO:0000259" key="2">
    <source>
        <dbReference type="Pfam" id="PF05598"/>
    </source>
</evidence>
<keyword evidence="5" id="KW-1185">Reference proteome</keyword>
<dbReference type="Proteomes" id="UP000749010">
    <property type="component" value="Unassembled WGS sequence"/>
</dbReference>
<feature type="transmembrane region" description="Helical" evidence="1">
    <location>
        <begin position="55"/>
        <end position="74"/>
    </location>
</feature>
<protein>
    <submittedName>
        <fullName evidence="3">Transposase</fullName>
    </submittedName>
</protein>
<gene>
    <name evidence="3" type="ORF">E4Q23_10840</name>
    <name evidence="4" type="ORF">E4Q23_13075</name>
</gene>
<accession>A0ABX1TXU9</accession>
<feature type="non-terminal residue" evidence="3">
    <location>
        <position position="84"/>
    </location>
</feature>
<keyword evidence="1" id="KW-0812">Transmembrane</keyword>